<gene>
    <name evidence="2" type="ORF">FHR82_003873</name>
</gene>
<dbReference type="GO" id="GO:0003700">
    <property type="term" value="F:DNA-binding transcription factor activity"/>
    <property type="evidence" value="ECO:0007669"/>
    <property type="project" value="InterPro"/>
</dbReference>
<evidence type="ECO:0000313" key="3">
    <source>
        <dbReference type="Proteomes" id="UP000520767"/>
    </source>
</evidence>
<reference evidence="2 3" key="1">
    <citation type="submission" date="2020-08" db="EMBL/GenBank/DDBJ databases">
        <title>Genomic Encyclopedia of Type Strains, Phase III (KMG-III): the genomes of soil and plant-associated and newly described type strains.</title>
        <authorList>
            <person name="Whitman W."/>
        </authorList>
    </citation>
    <scope>NUCLEOTIDE SEQUENCE [LARGE SCALE GENOMIC DNA]</scope>
    <source>
        <strain evidence="2 3">CECT 8960</strain>
    </source>
</reference>
<dbReference type="SUPFAM" id="SSF46785">
    <property type="entry name" value="Winged helix' DNA-binding domain"/>
    <property type="match status" value="1"/>
</dbReference>
<proteinExistence type="predicted"/>
<dbReference type="PANTHER" id="PTHR33164">
    <property type="entry name" value="TRANSCRIPTIONAL REGULATOR, MARR FAMILY"/>
    <property type="match status" value="1"/>
</dbReference>
<dbReference type="Proteomes" id="UP000520767">
    <property type="component" value="Unassembled WGS sequence"/>
</dbReference>
<protein>
    <submittedName>
        <fullName evidence="2">DNA-binding MarR family transcriptional regulator</fullName>
    </submittedName>
</protein>
<accession>A0A7W7Q6L8</accession>
<comment type="caution">
    <text evidence="2">The sequence shown here is derived from an EMBL/GenBank/DDBJ whole genome shotgun (WGS) entry which is preliminary data.</text>
</comment>
<evidence type="ECO:0000313" key="2">
    <source>
        <dbReference type="EMBL" id="MBB4907631.1"/>
    </source>
</evidence>
<dbReference type="GO" id="GO:0006950">
    <property type="term" value="P:response to stress"/>
    <property type="evidence" value="ECO:0007669"/>
    <property type="project" value="TreeGrafter"/>
</dbReference>
<dbReference type="PRINTS" id="PR00598">
    <property type="entry name" value="HTHMARR"/>
</dbReference>
<dbReference type="EMBL" id="JACHJQ010000004">
    <property type="protein sequence ID" value="MBB4907631.1"/>
    <property type="molecule type" value="Genomic_DNA"/>
</dbReference>
<sequence>MEETAQGIDVTAGLVRLSFLVQEIYARVSERHDLTPVQAKLLCVVADGPRGMADLANHFGVERAALTGLVDRVERRGLAERTAVPGDRRALHVSPTETGCQAAFAFKAEIAAELRKLVAGLSPGLAEHLREALAQIVGAYPQGCPRGHS</sequence>
<name>A0A7W7Q6L8_9PSEU</name>
<dbReference type="RefSeq" id="WP_184811799.1">
    <property type="nucleotide sequence ID" value="NZ_JACHJQ010000004.1"/>
</dbReference>
<evidence type="ECO:0000259" key="1">
    <source>
        <dbReference type="PROSITE" id="PS50995"/>
    </source>
</evidence>
<dbReference type="InterPro" id="IPR036388">
    <property type="entry name" value="WH-like_DNA-bd_sf"/>
</dbReference>
<dbReference type="PANTHER" id="PTHR33164:SF107">
    <property type="entry name" value="TRANSCRIPTIONAL REGULATORY PROTEIN"/>
    <property type="match status" value="1"/>
</dbReference>
<dbReference type="SMART" id="SM00347">
    <property type="entry name" value="HTH_MARR"/>
    <property type="match status" value="1"/>
</dbReference>
<dbReference type="InterPro" id="IPR000835">
    <property type="entry name" value="HTH_MarR-typ"/>
</dbReference>
<feature type="domain" description="HTH marR-type" evidence="1">
    <location>
        <begin position="1"/>
        <end position="138"/>
    </location>
</feature>
<dbReference type="PROSITE" id="PS50995">
    <property type="entry name" value="HTH_MARR_2"/>
    <property type="match status" value="1"/>
</dbReference>
<dbReference type="InterPro" id="IPR039422">
    <property type="entry name" value="MarR/SlyA-like"/>
</dbReference>
<dbReference type="GO" id="GO:0003677">
    <property type="term" value="F:DNA binding"/>
    <property type="evidence" value="ECO:0007669"/>
    <property type="project" value="UniProtKB-KW"/>
</dbReference>
<dbReference type="Pfam" id="PF12802">
    <property type="entry name" value="MarR_2"/>
    <property type="match status" value="1"/>
</dbReference>
<dbReference type="AlphaFoldDB" id="A0A7W7Q6L8"/>
<dbReference type="Gene3D" id="1.10.10.10">
    <property type="entry name" value="Winged helix-like DNA-binding domain superfamily/Winged helix DNA-binding domain"/>
    <property type="match status" value="1"/>
</dbReference>
<keyword evidence="3" id="KW-1185">Reference proteome</keyword>
<organism evidence="2 3">
    <name type="scientific">Actinophytocola algeriensis</name>
    <dbReference type="NCBI Taxonomy" id="1768010"/>
    <lineage>
        <taxon>Bacteria</taxon>
        <taxon>Bacillati</taxon>
        <taxon>Actinomycetota</taxon>
        <taxon>Actinomycetes</taxon>
        <taxon>Pseudonocardiales</taxon>
        <taxon>Pseudonocardiaceae</taxon>
    </lineage>
</organism>
<dbReference type="InterPro" id="IPR036390">
    <property type="entry name" value="WH_DNA-bd_sf"/>
</dbReference>
<keyword evidence="2" id="KW-0238">DNA-binding</keyword>